<keyword evidence="2" id="KW-0695">RNA-directed DNA polymerase</keyword>
<sequence>EFIHEETRSLAKETGHVFGLSRSTIIRTKLIQGDFFHKFSKESTYSFCALTTAVLWFSTRIINGIFIILSAADSSNRPLCGDGPTTLESGGDNYGSKSWLSEQNSAIVRTILYGLNYPRSQRVLFARATSIYPLIRQHFRQKSLTNREKSRTSLHEEKHISSTRKKVQSATQPKRRHFETGLNMSPLEFGIVRFGIVRVSDLFQNNCFVYKTTYYLDGDGPLVFSCYERLSALVHAIAIESYPNTEAKAREHAAGNMPLYSQLVAQAKACIFPGFMFYQHKFSVEFHNIVRAFKAARLCCPVKVQELHPTAASVQELKQFGFFTDVAIVQLVEELPKYLAIADGLVIETEEGKVKWWSDQEITLPCWSTAVKKILLVQPSSAPAERVFSLLQNAFNKQQDAALEELSSNYTILSPLFYQKAFEIYKILQNMKSRMKYICKKSSNQEMFAISLSSCIRYIMRSVRMTIHRNFVENYSPTDGSICFQISWSINAFMADERPLLGSYNKVSMSISNVPKSLLVVFETFIRRVFIIHIIFNFIKTHKGICQDMMRYKMIVDKLTETFLMEFPTK</sequence>
<dbReference type="OrthoDB" id="5980003at2759"/>
<reference evidence="2" key="1">
    <citation type="submission" date="2020-04" db="EMBL/GenBank/DDBJ databases">
        <authorList>
            <person name="Alioto T."/>
            <person name="Alioto T."/>
            <person name="Gomez Garrido J."/>
        </authorList>
    </citation>
    <scope>NUCLEOTIDE SEQUENCE</scope>
    <source>
        <strain evidence="2">A484AB</strain>
    </source>
</reference>
<dbReference type="AlphaFoldDB" id="A0A6S7KAL1"/>
<organism evidence="2 3">
    <name type="scientific">Paramuricea clavata</name>
    <name type="common">Red gorgonian</name>
    <name type="synonym">Violescent sea-whip</name>
    <dbReference type="NCBI Taxonomy" id="317549"/>
    <lineage>
        <taxon>Eukaryota</taxon>
        <taxon>Metazoa</taxon>
        <taxon>Cnidaria</taxon>
        <taxon>Anthozoa</taxon>
        <taxon>Octocorallia</taxon>
        <taxon>Malacalcyonacea</taxon>
        <taxon>Plexauridae</taxon>
        <taxon>Paramuricea</taxon>
    </lineage>
</organism>
<keyword evidence="3" id="KW-1185">Reference proteome</keyword>
<evidence type="ECO:0000259" key="1">
    <source>
        <dbReference type="Pfam" id="PF05699"/>
    </source>
</evidence>
<keyword evidence="2" id="KW-0548">Nucleotidyltransferase</keyword>
<feature type="domain" description="HAT C-terminal dimerisation" evidence="1">
    <location>
        <begin position="353"/>
        <end position="398"/>
    </location>
</feature>
<keyword evidence="2" id="KW-0808">Transferase</keyword>
<feature type="non-terminal residue" evidence="2">
    <location>
        <position position="1"/>
    </location>
</feature>
<proteinExistence type="predicted"/>
<evidence type="ECO:0000313" key="2">
    <source>
        <dbReference type="EMBL" id="CAB4025203.1"/>
    </source>
</evidence>
<gene>
    <name evidence="2" type="ORF">PACLA_8A069983</name>
</gene>
<dbReference type="GO" id="GO:0003964">
    <property type="term" value="F:RNA-directed DNA polymerase activity"/>
    <property type="evidence" value="ECO:0007669"/>
    <property type="project" value="UniProtKB-KW"/>
</dbReference>
<accession>A0A6S7KAL1</accession>
<feature type="non-terminal residue" evidence="2">
    <location>
        <position position="570"/>
    </location>
</feature>
<dbReference type="Pfam" id="PF05699">
    <property type="entry name" value="Dimer_Tnp_hAT"/>
    <property type="match status" value="1"/>
</dbReference>
<dbReference type="GO" id="GO:0046983">
    <property type="term" value="F:protein dimerization activity"/>
    <property type="evidence" value="ECO:0007669"/>
    <property type="project" value="InterPro"/>
</dbReference>
<dbReference type="EMBL" id="CACRXK020013475">
    <property type="protein sequence ID" value="CAB4025203.1"/>
    <property type="molecule type" value="Genomic_DNA"/>
</dbReference>
<dbReference type="InterPro" id="IPR008906">
    <property type="entry name" value="HATC_C_dom"/>
</dbReference>
<name>A0A6S7KAL1_PARCT</name>
<dbReference type="Proteomes" id="UP001152795">
    <property type="component" value="Unassembled WGS sequence"/>
</dbReference>
<evidence type="ECO:0000313" key="3">
    <source>
        <dbReference type="Proteomes" id="UP001152795"/>
    </source>
</evidence>
<comment type="caution">
    <text evidence="2">The sequence shown here is derived from an EMBL/GenBank/DDBJ whole genome shotgun (WGS) entry which is preliminary data.</text>
</comment>
<protein>
    <submittedName>
        <fullName evidence="2">RNA-directed DNA polymerase from transposon BS</fullName>
    </submittedName>
</protein>